<dbReference type="Gene3D" id="3.90.550.10">
    <property type="entry name" value="Spore Coat Polysaccharide Biosynthesis Protein SpsA, Chain A"/>
    <property type="match status" value="1"/>
</dbReference>
<reference evidence="2" key="1">
    <citation type="journal article" date="2021" name="Front. Microbiol.">
        <title>Comprehensive Comparative Genomics and Phenotyping of Methylobacterium Species.</title>
        <authorList>
            <person name="Alessa O."/>
            <person name="Ogura Y."/>
            <person name="Fujitani Y."/>
            <person name="Takami H."/>
            <person name="Hayashi T."/>
            <person name="Sahin N."/>
            <person name="Tani A."/>
        </authorList>
    </citation>
    <scope>NUCLEOTIDE SEQUENCE</scope>
    <source>
        <strain evidence="2">KCTC 52305</strain>
    </source>
</reference>
<feature type="region of interest" description="Disordered" evidence="1">
    <location>
        <begin position="321"/>
        <end position="347"/>
    </location>
</feature>
<dbReference type="InterPro" id="IPR002495">
    <property type="entry name" value="Glyco_trans_8"/>
</dbReference>
<sequence>MKPSCVCYVTDRNYLFITLVSAIQARRNISSPSTDVIILSIDGGPRDETYRRVCDQEGIVFLDVAAHAEAVLRSALGDAYRTGFSGRISAATLVRLVISEFVPGHYQRMLYIDGDTQIYASLDPLLQQDIPVGKFFAARDYMSVMRRAGLSIPEKFSPDFDRLGLPPARRDSYFNAGVILSGFEDWKRIGKTALDYFVASGTLKFHDQDALNGACWEQHLLLASRWNFPRQFMHLRPLLRDRPDIIHFMANPKPWHGAILPWGTREHRAYTEVVRRHPALAGDIPRLSALRLNAYRVKSTYYHLRGQLDRAQNRRIAQVLDEPRAGAPSRRGGREVAADPAFQPPPA</sequence>
<comment type="caution">
    <text evidence="2">The sequence shown here is derived from an EMBL/GenBank/DDBJ whole genome shotgun (WGS) entry which is preliminary data.</text>
</comment>
<accession>A0ABQ4R7Q7</accession>
<reference evidence="2" key="2">
    <citation type="submission" date="2021-08" db="EMBL/GenBank/DDBJ databases">
        <authorList>
            <person name="Tani A."/>
            <person name="Ola A."/>
            <person name="Ogura Y."/>
            <person name="Katsura K."/>
            <person name="Hayashi T."/>
        </authorList>
    </citation>
    <scope>NUCLEOTIDE SEQUENCE</scope>
    <source>
        <strain evidence="2">KCTC 52305</strain>
    </source>
</reference>
<gene>
    <name evidence="2" type="ORF">OPKNFCMD_5544</name>
</gene>
<dbReference type="Pfam" id="PF01501">
    <property type="entry name" value="Glyco_transf_8"/>
    <property type="match status" value="1"/>
</dbReference>
<dbReference type="RefSeq" id="WP_128565805.1">
    <property type="nucleotide sequence ID" value="NZ_QOWC01000209.1"/>
</dbReference>
<dbReference type="Proteomes" id="UP001055167">
    <property type="component" value="Unassembled WGS sequence"/>
</dbReference>
<organism evidence="2 3">
    <name type="scientific">Methylobacterium crusticola</name>
    <dbReference type="NCBI Taxonomy" id="1697972"/>
    <lineage>
        <taxon>Bacteria</taxon>
        <taxon>Pseudomonadati</taxon>
        <taxon>Pseudomonadota</taxon>
        <taxon>Alphaproteobacteria</taxon>
        <taxon>Hyphomicrobiales</taxon>
        <taxon>Methylobacteriaceae</taxon>
        <taxon>Methylobacterium</taxon>
    </lineage>
</organism>
<evidence type="ECO:0000313" key="3">
    <source>
        <dbReference type="Proteomes" id="UP001055167"/>
    </source>
</evidence>
<dbReference type="EMBL" id="BPQH01000022">
    <property type="protein sequence ID" value="GJD52777.1"/>
    <property type="molecule type" value="Genomic_DNA"/>
</dbReference>
<proteinExistence type="predicted"/>
<name>A0ABQ4R7Q7_9HYPH</name>
<keyword evidence="3" id="KW-1185">Reference proteome</keyword>
<evidence type="ECO:0000256" key="1">
    <source>
        <dbReference type="SAM" id="MobiDB-lite"/>
    </source>
</evidence>
<dbReference type="InterPro" id="IPR029044">
    <property type="entry name" value="Nucleotide-diphossugar_trans"/>
</dbReference>
<dbReference type="SUPFAM" id="SSF53448">
    <property type="entry name" value="Nucleotide-diphospho-sugar transferases"/>
    <property type="match status" value="1"/>
</dbReference>
<evidence type="ECO:0000313" key="2">
    <source>
        <dbReference type="EMBL" id="GJD52777.1"/>
    </source>
</evidence>
<evidence type="ECO:0008006" key="4">
    <source>
        <dbReference type="Google" id="ProtNLM"/>
    </source>
</evidence>
<protein>
    <recommendedName>
        <fullName evidence="4">Glycosyltransferase family 8 protein</fullName>
    </recommendedName>
</protein>